<comment type="caution">
    <text evidence="8">The sequence shown here is derived from an EMBL/GenBank/DDBJ whole genome shotgun (WGS) entry which is preliminary data.</text>
</comment>
<evidence type="ECO:0000256" key="2">
    <source>
        <dbReference type="ARBA" id="ARBA00022475"/>
    </source>
</evidence>
<evidence type="ECO:0000313" key="9">
    <source>
        <dbReference type="Proteomes" id="UP001228905"/>
    </source>
</evidence>
<name>A0ABU0ISV5_9CAUL</name>
<dbReference type="EMBL" id="JAUSVS010000003">
    <property type="protein sequence ID" value="MDQ0464248.1"/>
    <property type="molecule type" value="Genomic_DNA"/>
</dbReference>
<dbReference type="InterPro" id="IPR011577">
    <property type="entry name" value="Cyt_b561_bac/Ni-Hgenase"/>
</dbReference>
<evidence type="ECO:0000256" key="5">
    <source>
        <dbReference type="ARBA" id="ARBA00023136"/>
    </source>
</evidence>
<feature type="transmembrane region" description="Helical" evidence="6">
    <location>
        <begin position="39"/>
        <end position="57"/>
    </location>
</feature>
<accession>A0ABU0ISV5</accession>
<evidence type="ECO:0000256" key="6">
    <source>
        <dbReference type="SAM" id="Phobius"/>
    </source>
</evidence>
<gene>
    <name evidence="8" type="ORF">QO010_002029</name>
</gene>
<dbReference type="PANTHER" id="PTHR30485:SF2">
    <property type="entry name" value="BLL0597 PROTEIN"/>
    <property type="match status" value="1"/>
</dbReference>
<keyword evidence="2" id="KW-1003">Cell membrane</keyword>
<feature type="domain" description="Cytochrome b561 bacterial/Ni-hydrogenase" evidence="7">
    <location>
        <begin position="6"/>
        <end position="175"/>
    </location>
</feature>
<feature type="transmembrane region" description="Helical" evidence="6">
    <location>
        <begin position="189"/>
        <end position="211"/>
    </location>
</feature>
<dbReference type="RefSeq" id="WP_307348782.1">
    <property type="nucleotide sequence ID" value="NZ_JAUSVS010000003.1"/>
</dbReference>
<dbReference type="Pfam" id="PF01292">
    <property type="entry name" value="Ni_hydr_CYTB"/>
    <property type="match status" value="1"/>
</dbReference>
<evidence type="ECO:0000256" key="3">
    <source>
        <dbReference type="ARBA" id="ARBA00022692"/>
    </source>
</evidence>
<keyword evidence="3 6" id="KW-0812">Transmembrane</keyword>
<dbReference type="InterPro" id="IPR016174">
    <property type="entry name" value="Di-haem_cyt_TM"/>
</dbReference>
<evidence type="ECO:0000256" key="4">
    <source>
        <dbReference type="ARBA" id="ARBA00022989"/>
    </source>
</evidence>
<dbReference type="Gene3D" id="1.20.950.20">
    <property type="entry name" value="Transmembrane di-heme cytochromes, Chain C"/>
    <property type="match status" value="1"/>
</dbReference>
<keyword evidence="4 6" id="KW-1133">Transmembrane helix</keyword>
<evidence type="ECO:0000313" key="8">
    <source>
        <dbReference type="EMBL" id="MDQ0464248.1"/>
    </source>
</evidence>
<keyword evidence="5 6" id="KW-0472">Membrane</keyword>
<dbReference type="SUPFAM" id="SSF81342">
    <property type="entry name" value="Transmembrane di-heme cytochromes"/>
    <property type="match status" value="1"/>
</dbReference>
<comment type="subcellular location">
    <subcellularLocation>
        <location evidence="1">Cell membrane</location>
        <topology evidence="1">Multi-pass membrane protein</topology>
    </subcellularLocation>
</comment>
<sequence>MTRIRVWDAALRLVHWALALLIPFSWWTQETEHMAWHRLSGYTVAALLVFRIWWGFAGPQTARFKGLLGGPKRIAAYLSGKGGATLGHNPLGGWSVAAMFVALTAQVSLGLFSMDEDAIEAGPLANFVSFDQARLAAHAHEFVFNVLLGLIALHLAAIAVYAARGSNLVRPMLTGRARAPDGAVGIKPLSVLALLVGLVLAGGVFALLLWLSKKAGL</sequence>
<dbReference type="PANTHER" id="PTHR30485">
    <property type="entry name" value="NI/FE-HYDROGENASE 1 B-TYPE CYTOCHROME SUBUNIT"/>
    <property type="match status" value="1"/>
</dbReference>
<protein>
    <submittedName>
        <fullName evidence="8">Cytochrome b</fullName>
    </submittedName>
</protein>
<evidence type="ECO:0000259" key="7">
    <source>
        <dbReference type="Pfam" id="PF01292"/>
    </source>
</evidence>
<feature type="transmembrane region" description="Helical" evidence="6">
    <location>
        <begin position="9"/>
        <end position="27"/>
    </location>
</feature>
<feature type="transmembrane region" description="Helical" evidence="6">
    <location>
        <begin position="142"/>
        <end position="163"/>
    </location>
</feature>
<proteinExistence type="predicted"/>
<organism evidence="8 9">
    <name type="scientific">Caulobacter ginsengisoli</name>
    <dbReference type="NCBI Taxonomy" id="400775"/>
    <lineage>
        <taxon>Bacteria</taxon>
        <taxon>Pseudomonadati</taxon>
        <taxon>Pseudomonadota</taxon>
        <taxon>Alphaproteobacteria</taxon>
        <taxon>Caulobacterales</taxon>
        <taxon>Caulobacteraceae</taxon>
        <taxon>Caulobacter</taxon>
    </lineage>
</organism>
<evidence type="ECO:0000256" key="1">
    <source>
        <dbReference type="ARBA" id="ARBA00004651"/>
    </source>
</evidence>
<dbReference type="Proteomes" id="UP001228905">
    <property type="component" value="Unassembled WGS sequence"/>
</dbReference>
<dbReference type="InterPro" id="IPR051542">
    <property type="entry name" value="Hydrogenase_cytochrome"/>
</dbReference>
<keyword evidence="9" id="KW-1185">Reference proteome</keyword>
<reference evidence="8 9" key="1">
    <citation type="submission" date="2023-07" db="EMBL/GenBank/DDBJ databases">
        <title>Genomic Encyclopedia of Type Strains, Phase IV (KMG-IV): sequencing the most valuable type-strain genomes for metagenomic binning, comparative biology and taxonomic classification.</title>
        <authorList>
            <person name="Goeker M."/>
        </authorList>
    </citation>
    <scope>NUCLEOTIDE SEQUENCE [LARGE SCALE GENOMIC DNA]</scope>
    <source>
        <strain evidence="8 9">DSM 18695</strain>
    </source>
</reference>